<dbReference type="EMBL" id="LAYQ01000029">
    <property type="protein sequence ID" value="KKO77041.1"/>
    <property type="molecule type" value="Genomic_DNA"/>
</dbReference>
<accession>A0ACC4U7W9</accession>
<reference evidence="1" key="1">
    <citation type="submission" date="2015-04" db="EMBL/GenBank/DDBJ databases">
        <title>Draft Genome Sequences of Three Species of Emerging Human-Pathogenic Corynebacteria.</title>
        <authorList>
            <person name="Pacheco L.G."/>
            <person name="Mattos-Guaraldi A.L."/>
            <person name="Santos C.S."/>
            <person name="Veras A.O."/>
            <person name="Guimaraes L.C."/>
            <person name="Abreu V."/>
            <person name="Pereira F.L."/>
            <person name="Soares S.C."/>
            <person name="Dorella F.A."/>
            <person name="Carvalho A.F."/>
            <person name="Leal C.G."/>
            <person name="Figueiredo H.C."/>
            <person name="Ramos J.N."/>
            <person name="Vieira V."/>
            <person name="Farfour E."/>
            <person name="Guiso N."/>
            <person name="Hirata R.Jr."/>
            <person name="Ramos R.T."/>
            <person name="Azevedo V."/>
            <person name="Silva A."/>
        </authorList>
    </citation>
    <scope>NUCLEOTIDE SEQUENCE</scope>
    <source>
        <strain evidence="1">1941</strain>
    </source>
</reference>
<sequence>MVRHRILGMLLGTCSQATAALFAVCHGKSPLAYLRVRIAVAGELGECDDASLFNNADEERMRFAGSSGFGVRSGVR</sequence>
<evidence type="ECO:0000313" key="2">
    <source>
        <dbReference type="Proteomes" id="UP000034245"/>
    </source>
</evidence>
<gene>
    <name evidence="1" type="ORF">WU87_12730</name>
</gene>
<proteinExistence type="predicted"/>
<comment type="caution">
    <text evidence="1">The sequence shown here is derived from an EMBL/GenBank/DDBJ whole genome shotgun (WGS) entry which is preliminary data.</text>
</comment>
<evidence type="ECO:0000313" key="1">
    <source>
        <dbReference type="EMBL" id="KKO77041.1"/>
    </source>
</evidence>
<dbReference type="Proteomes" id="UP000034245">
    <property type="component" value="Unassembled WGS sequence"/>
</dbReference>
<keyword evidence="2" id="KW-1185">Reference proteome</keyword>
<name>A0ACC4U7W9_9CORY</name>
<organism evidence="1 2">
    <name type="scientific">Corynebacterium minutissimum</name>
    <dbReference type="NCBI Taxonomy" id="38301"/>
    <lineage>
        <taxon>Bacteria</taxon>
        <taxon>Bacillati</taxon>
        <taxon>Actinomycetota</taxon>
        <taxon>Actinomycetes</taxon>
        <taxon>Mycobacteriales</taxon>
        <taxon>Corynebacteriaceae</taxon>
        <taxon>Corynebacterium</taxon>
    </lineage>
</organism>
<protein>
    <submittedName>
        <fullName evidence="1">Uncharacterized protein</fullName>
    </submittedName>
</protein>